<comment type="caution">
    <text evidence="2">The sequence shown here is derived from an EMBL/GenBank/DDBJ whole genome shotgun (WGS) entry which is preliminary data.</text>
</comment>
<organism evidence="2 3">
    <name type="scientific">Gordonia alkaliphila</name>
    <dbReference type="NCBI Taxonomy" id="1053547"/>
    <lineage>
        <taxon>Bacteria</taxon>
        <taxon>Bacillati</taxon>
        <taxon>Actinomycetota</taxon>
        <taxon>Actinomycetes</taxon>
        <taxon>Mycobacteriales</taxon>
        <taxon>Gordoniaceae</taxon>
        <taxon>Gordonia</taxon>
    </lineage>
</organism>
<reference evidence="3" key="1">
    <citation type="journal article" date="2019" name="Int. J. Syst. Evol. Microbiol.">
        <title>The Global Catalogue of Microorganisms (GCM) 10K type strain sequencing project: providing services to taxonomists for standard genome sequencing and annotation.</title>
        <authorList>
            <consortium name="The Broad Institute Genomics Platform"/>
            <consortium name="The Broad Institute Genome Sequencing Center for Infectious Disease"/>
            <person name="Wu L."/>
            <person name="Ma J."/>
        </authorList>
    </citation>
    <scope>NUCLEOTIDE SEQUENCE [LARGE SCALE GENOMIC DNA]</scope>
    <source>
        <strain evidence="3">JCM 18077</strain>
    </source>
</reference>
<keyword evidence="1" id="KW-0175">Coiled coil</keyword>
<name>A0ABP8ZH96_9ACTN</name>
<feature type="coiled-coil region" evidence="1">
    <location>
        <begin position="33"/>
        <end position="74"/>
    </location>
</feature>
<accession>A0ABP8ZH96</accession>
<dbReference type="RefSeq" id="WP_345314124.1">
    <property type="nucleotide sequence ID" value="NZ_BAABIE010000016.1"/>
</dbReference>
<sequence length="101" mass="11266">MTEQQEPNQQTLAELARTLLHLSRALDEAHNLAASAVEDRDFALAERDELREQVAELRAERDELAATVARVEALAVWTDPDRMGGIPCVRGTHLHQRGADQ</sequence>
<proteinExistence type="predicted"/>
<keyword evidence="3" id="KW-1185">Reference proteome</keyword>
<evidence type="ECO:0000313" key="3">
    <source>
        <dbReference type="Proteomes" id="UP001500822"/>
    </source>
</evidence>
<dbReference type="EMBL" id="BAABIE010000016">
    <property type="protein sequence ID" value="GAA4756250.1"/>
    <property type="molecule type" value="Genomic_DNA"/>
</dbReference>
<evidence type="ECO:0000313" key="2">
    <source>
        <dbReference type="EMBL" id="GAA4756250.1"/>
    </source>
</evidence>
<dbReference type="Proteomes" id="UP001500822">
    <property type="component" value="Unassembled WGS sequence"/>
</dbReference>
<protein>
    <submittedName>
        <fullName evidence="2">Uncharacterized protein</fullName>
    </submittedName>
</protein>
<gene>
    <name evidence="2" type="ORF">GCM10023217_30150</name>
</gene>
<evidence type="ECO:0000256" key="1">
    <source>
        <dbReference type="SAM" id="Coils"/>
    </source>
</evidence>